<feature type="transmembrane region" description="Helical" evidence="1">
    <location>
        <begin position="331"/>
        <end position="351"/>
    </location>
</feature>
<gene>
    <name evidence="2" type="ORF">McpCs1_14690</name>
</gene>
<keyword evidence="3" id="KW-1185">Reference proteome</keyword>
<comment type="caution">
    <text evidence="2">The sequence shown here is derived from an EMBL/GenBank/DDBJ whole genome shotgun (WGS) entry which is preliminary data.</text>
</comment>
<dbReference type="AlphaFoldDB" id="A0AAE4MH92"/>
<feature type="transmembrane region" description="Helical" evidence="1">
    <location>
        <begin position="357"/>
        <end position="379"/>
    </location>
</feature>
<reference evidence="2 3" key="1">
    <citation type="submission" date="2023-06" db="EMBL/GenBank/DDBJ databases">
        <title>Genome sequence of Methancorpusculaceae sp. Cs1.</title>
        <authorList>
            <person name="Protasov E."/>
            <person name="Platt K."/>
            <person name="Poehlein A."/>
            <person name="Daniel R."/>
            <person name="Brune A."/>
        </authorList>
    </citation>
    <scope>NUCLEOTIDE SEQUENCE [LARGE SCALE GENOMIC DNA]</scope>
    <source>
        <strain evidence="2 3">Cs1</strain>
    </source>
</reference>
<dbReference type="EMBL" id="JAWDKB010000006">
    <property type="protein sequence ID" value="MDV0444075.1"/>
    <property type="molecule type" value="Genomic_DNA"/>
</dbReference>
<keyword evidence="1" id="KW-0812">Transmembrane</keyword>
<dbReference type="Proteomes" id="UP001283212">
    <property type="component" value="Unassembled WGS sequence"/>
</dbReference>
<organism evidence="2 3">
    <name type="scientific">Methanorbis rubei</name>
    <dbReference type="NCBI Taxonomy" id="3028300"/>
    <lineage>
        <taxon>Archaea</taxon>
        <taxon>Methanobacteriati</taxon>
        <taxon>Methanobacteriota</taxon>
        <taxon>Stenosarchaea group</taxon>
        <taxon>Methanomicrobia</taxon>
        <taxon>Methanomicrobiales</taxon>
        <taxon>Methanocorpusculaceae</taxon>
        <taxon>Methanorbis</taxon>
    </lineage>
</organism>
<name>A0AAE4MH92_9EURY</name>
<evidence type="ECO:0000313" key="3">
    <source>
        <dbReference type="Proteomes" id="UP001283212"/>
    </source>
</evidence>
<sequence>MCCLPVAAAVIVDEDLTWDSGEFVGSYSSTRSLALTGEHYSPAQDITSVYSYSVMDYGYISQNGYSVNPNVSGYDIGPQTHVISGAWTDYYTVPAWYTGASSGLVARISHSVGYDYGRGVEHGDTSTEYVSYMIPVNPITQHVTVNQDWLGLQYEVILERNGVYSDARLVGGITDRTQSGSGDYTFWVDSFFGPYTLEVTIDGEMQSVSWGGSVTPTPTPTPTIPPDINNTTAVDLDKPINFGYTGPDWDNLRLPGHLPGLDAIKSLKDNARNSSTSLFPLYNDSYQSFCDTIDGYCDFMIELVSGVFKIVLTPIYSLADILVQFLTWITRLLAGFSPYLYVPGMFLGAIFRIIPPFIINIAALLILLDAFLMFLRWAIPELNRQVNE</sequence>
<accession>A0AAE4MH92</accession>
<protein>
    <submittedName>
        <fullName evidence="2">Uncharacterized protein</fullName>
    </submittedName>
</protein>
<evidence type="ECO:0000313" key="2">
    <source>
        <dbReference type="EMBL" id="MDV0444075.1"/>
    </source>
</evidence>
<proteinExistence type="predicted"/>
<keyword evidence="1" id="KW-1133">Transmembrane helix</keyword>
<keyword evidence="1" id="KW-0472">Membrane</keyword>
<evidence type="ECO:0000256" key="1">
    <source>
        <dbReference type="SAM" id="Phobius"/>
    </source>
</evidence>